<dbReference type="RefSeq" id="WP_062410751.1">
    <property type="nucleotide sequence ID" value="NZ_CP013652.1"/>
</dbReference>
<protein>
    <submittedName>
        <fullName evidence="2">Putative 6-phosphogluconate dehydrogenase</fullName>
    </submittedName>
</protein>
<keyword evidence="3" id="KW-1185">Reference proteome</keyword>
<reference evidence="3" key="1">
    <citation type="submission" date="2015-12" db="EMBL/GenBank/DDBJ databases">
        <title>Complete genome sequences of two moderately thermophilic Paenibacillus species.</title>
        <authorList>
            <person name="Butler R.III."/>
            <person name="Wang J."/>
            <person name="Stark B.C."/>
            <person name="Pombert J.-F."/>
        </authorList>
    </citation>
    <scope>NUCLEOTIDE SEQUENCE [LARGE SCALE GENOMIC DNA]</scope>
    <source>
        <strain evidence="3">32O-Y</strain>
    </source>
</reference>
<dbReference type="KEGG" id="pnp:IJ22_51300"/>
<dbReference type="EMBL" id="CP013652">
    <property type="protein sequence ID" value="ALS25389.1"/>
    <property type="molecule type" value="Genomic_DNA"/>
</dbReference>
<evidence type="ECO:0000313" key="3">
    <source>
        <dbReference type="Proteomes" id="UP000061660"/>
    </source>
</evidence>
<dbReference type="Pfam" id="PF14833">
    <property type="entry name" value="NAD_binding_11"/>
    <property type="match status" value="1"/>
</dbReference>
<gene>
    <name evidence="2" type="ORF">IJ22_51300</name>
</gene>
<dbReference type="InterPro" id="IPR013328">
    <property type="entry name" value="6PGD_dom2"/>
</dbReference>
<accession>A0A0U2WD75</accession>
<feature type="domain" description="3-hydroxyisobutyrate dehydrogenase-like NAD-binding" evidence="1">
    <location>
        <begin position="72"/>
        <end position="143"/>
    </location>
</feature>
<proteinExistence type="predicted"/>
<sequence length="146" mass="16043">MSELIIAFLNYRGGFLFQFDPAGDTIAFPSPRSWGFADTFLKLHANAVQDAYPLIASAIGEAAAAELRAFAKLLEAKAAKLLEEDFSTQFSVGLMNKDLALSRQLAAELKVPALMLAQAKELFVMGMNRGYQDEDVSAMLKLYSHF</sequence>
<dbReference type="InterPro" id="IPR008927">
    <property type="entry name" value="6-PGluconate_DH-like_C_sf"/>
</dbReference>
<reference evidence="2 3" key="2">
    <citation type="journal article" date="2016" name="Genome Announc.">
        <title>Complete Genome Sequences of Two Interactive Moderate Thermophiles, Paenibacillus napthalenovorans 32O-Y and Paenibacillus sp. 32O-W.</title>
        <authorList>
            <person name="Butler R.R.III."/>
            <person name="Wang J."/>
            <person name="Stark B.C."/>
            <person name="Pombert J.F."/>
        </authorList>
    </citation>
    <scope>NUCLEOTIDE SEQUENCE [LARGE SCALE GENOMIC DNA]</scope>
    <source>
        <strain evidence="2 3">32O-Y</strain>
    </source>
</reference>
<dbReference type="AlphaFoldDB" id="A0A0U2WD75"/>
<dbReference type="Gene3D" id="1.10.1040.10">
    <property type="entry name" value="N-(1-d-carboxylethyl)-l-norvaline Dehydrogenase, domain 2"/>
    <property type="match status" value="1"/>
</dbReference>
<dbReference type="PATRIC" id="fig|162209.4.peg.5424"/>
<dbReference type="SUPFAM" id="SSF48179">
    <property type="entry name" value="6-phosphogluconate dehydrogenase C-terminal domain-like"/>
    <property type="match status" value="1"/>
</dbReference>
<dbReference type="GO" id="GO:0051287">
    <property type="term" value="F:NAD binding"/>
    <property type="evidence" value="ECO:0007669"/>
    <property type="project" value="InterPro"/>
</dbReference>
<dbReference type="OrthoDB" id="9808317at2"/>
<dbReference type="InterPro" id="IPR029154">
    <property type="entry name" value="HIBADH-like_NADP-bd"/>
</dbReference>
<dbReference type="STRING" id="162209.IJ22_51300"/>
<name>A0A0U2WD75_9BACL</name>
<evidence type="ECO:0000259" key="1">
    <source>
        <dbReference type="Pfam" id="PF14833"/>
    </source>
</evidence>
<evidence type="ECO:0000313" key="2">
    <source>
        <dbReference type="EMBL" id="ALS25389.1"/>
    </source>
</evidence>
<organism evidence="2 3">
    <name type="scientific">Paenibacillus naphthalenovorans</name>
    <dbReference type="NCBI Taxonomy" id="162209"/>
    <lineage>
        <taxon>Bacteria</taxon>
        <taxon>Bacillati</taxon>
        <taxon>Bacillota</taxon>
        <taxon>Bacilli</taxon>
        <taxon>Bacillales</taxon>
        <taxon>Paenibacillaceae</taxon>
        <taxon>Paenibacillus</taxon>
    </lineage>
</organism>
<dbReference type="Proteomes" id="UP000061660">
    <property type="component" value="Chromosome"/>
</dbReference>